<evidence type="ECO:0000313" key="4">
    <source>
        <dbReference type="Proteomes" id="UP000198233"/>
    </source>
</evidence>
<keyword evidence="2" id="KW-0472">Membrane</keyword>
<keyword evidence="2" id="KW-1133">Transmembrane helix</keyword>
<keyword evidence="2" id="KW-0812">Transmembrane</keyword>
<keyword evidence="1" id="KW-0378">Hydrolase</keyword>
<sequence length="223" mass="25231">MNRRRRLGLRHVLLFTALMAAMTLIFKGGYMQAKAHFAQFLIERAWDKTLSDRQQHKPWSWADTYPVAKLHFIDEQGRQHGEPFYVLAGASGRNLAFGPAAILADNQINHWGNTVIAGHRDTHFSRLRGIHSGQMITVQDASSQIVRYRVLGTKVVDEEDTRLLTNESELRLTLVTCYPFDSLLGQSRQRFVVVAAPLESEVALIEPALPKSAELQRHYPVSA</sequence>
<dbReference type="NCBIfam" id="TIGR03784">
    <property type="entry name" value="marine_sortase"/>
    <property type="match status" value="1"/>
</dbReference>
<proteinExistence type="predicted"/>
<reference evidence="3 4" key="1">
    <citation type="submission" date="2017-06" db="EMBL/GenBank/DDBJ databases">
        <title>Complete genome sequence of Shewanella marisflavi EP1 associated with anaerobic 2,4-dinitrotoluene reduction and salt tolerance.</title>
        <authorList>
            <person name="Huang J."/>
        </authorList>
    </citation>
    <scope>NUCLEOTIDE SEQUENCE [LARGE SCALE GENOMIC DNA]</scope>
    <source>
        <strain evidence="3 4">EP1</strain>
    </source>
</reference>
<evidence type="ECO:0000256" key="2">
    <source>
        <dbReference type="SAM" id="Phobius"/>
    </source>
</evidence>
<dbReference type="InterPro" id="IPR005754">
    <property type="entry name" value="Sortase"/>
</dbReference>
<accession>A0AAC9TZW3</accession>
<protein>
    <submittedName>
        <fullName evidence="3">Sortase, marine proteobacterial type</fullName>
    </submittedName>
</protein>
<dbReference type="RefSeq" id="WP_088904747.1">
    <property type="nucleotide sequence ID" value="NZ_CP022272.1"/>
</dbReference>
<dbReference type="Proteomes" id="UP000198233">
    <property type="component" value="Chromosome"/>
</dbReference>
<dbReference type="GO" id="GO:0016787">
    <property type="term" value="F:hydrolase activity"/>
    <property type="evidence" value="ECO:0007669"/>
    <property type="project" value="UniProtKB-KW"/>
</dbReference>
<dbReference type="EMBL" id="CP022272">
    <property type="protein sequence ID" value="ASJ96958.1"/>
    <property type="molecule type" value="Genomic_DNA"/>
</dbReference>
<dbReference type="SUPFAM" id="SSF63817">
    <property type="entry name" value="Sortase"/>
    <property type="match status" value="1"/>
</dbReference>
<dbReference type="CDD" id="cd05828">
    <property type="entry name" value="Sortase_D_1"/>
    <property type="match status" value="1"/>
</dbReference>
<dbReference type="InterPro" id="IPR041999">
    <property type="entry name" value="Sortase_D_1"/>
</dbReference>
<name>A0AAC9TZW3_9GAMM</name>
<dbReference type="AlphaFoldDB" id="A0AAC9TZW3"/>
<gene>
    <name evidence="3" type="ORF">CFF01_10425</name>
</gene>
<dbReference type="InterPro" id="IPR022445">
    <property type="entry name" value="Sortase_proteobact_type"/>
</dbReference>
<dbReference type="KEGG" id="smav:CFF01_10425"/>
<evidence type="ECO:0000256" key="1">
    <source>
        <dbReference type="ARBA" id="ARBA00022801"/>
    </source>
</evidence>
<dbReference type="NCBIfam" id="TIGR01076">
    <property type="entry name" value="sortase_fam"/>
    <property type="match status" value="1"/>
</dbReference>
<dbReference type="InterPro" id="IPR023365">
    <property type="entry name" value="Sortase_dom-sf"/>
</dbReference>
<dbReference type="Gene3D" id="2.40.260.10">
    <property type="entry name" value="Sortase"/>
    <property type="match status" value="1"/>
</dbReference>
<organism evidence="3 4">
    <name type="scientific">Shewanella marisflavi</name>
    <dbReference type="NCBI Taxonomy" id="260364"/>
    <lineage>
        <taxon>Bacteria</taxon>
        <taxon>Pseudomonadati</taxon>
        <taxon>Pseudomonadota</taxon>
        <taxon>Gammaproteobacteria</taxon>
        <taxon>Alteromonadales</taxon>
        <taxon>Shewanellaceae</taxon>
        <taxon>Shewanella</taxon>
    </lineage>
</organism>
<evidence type="ECO:0000313" key="3">
    <source>
        <dbReference type="EMBL" id="ASJ96958.1"/>
    </source>
</evidence>
<dbReference type="Pfam" id="PF04203">
    <property type="entry name" value="Sortase"/>
    <property type="match status" value="1"/>
</dbReference>
<feature type="transmembrane region" description="Helical" evidence="2">
    <location>
        <begin position="12"/>
        <end position="30"/>
    </location>
</feature>